<dbReference type="InterPro" id="IPR023186">
    <property type="entry name" value="IUNH"/>
</dbReference>
<name>A0A9N9UFB8_9HYPO</name>
<evidence type="ECO:0000313" key="6">
    <source>
        <dbReference type="Proteomes" id="UP000754883"/>
    </source>
</evidence>
<sequence length="420" mass="46403">MKPSARVIIDTDPGVDDILALLLALSSLPQDLEVLMISATYGNATLASSLHSVVATFHVLAQELAWRKASGREERYSALFKSKPIVAAGPKCSLEAQTDEAGVLEDPDALYGVYKRYSELAPEKDWADMFQDHGQNWERQSATHLHNFFCPSTKPAHEEVLRLLDENPANSITIIALGPLTNLALAAAKDPDTFLKTKELVVMGGNVHVPGNVTPFAEFNTYADPFAAARVYALTSSNPKTNIPPEPGTGMLSSLVAYPERLSRLLNLTLFPLDITTAHPLRRGPCLEKLRPLVELGSPLAKWVDHFLSATFDKFSTTEESDLEPRLSLHDPLTIWYVLKREQQGWIPANVLEDIRIETTGYWTKGMHAIDRRKRDGLSTGVSVDIGGWLGKSSGNQIRRMVSSGFEDSFAKHLLDEIFD</sequence>
<keyword evidence="3" id="KW-0326">Glycosidase</keyword>
<dbReference type="Gene3D" id="3.90.245.10">
    <property type="entry name" value="Ribonucleoside hydrolase-like"/>
    <property type="match status" value="1"/>
</dbReference>
<feature type="domain" description="Inosine/uridine-preferring nucleoside hydrolase" evidence="4">
    <location>
        <begin position="7"/>
        <end position="380"/>
    </location>
</feature>
<keyword evidence="2" id="KW-0378">Hydrolase</keyword>
<dbReference type="InterPro" id="IPR001910">
    <property type="entry name" value="Inosine/uridine_hydrolase_dom"/>
</dbReference>
<dbReference type="AlphaFoldDB" id="A0A9N9UFB8"/>
<accession>A0A9N9UFB8</accession>
<evidence type="ECO:0000313" key="5">
    <source>
        <dbReference type="EMBL" id="CAG9986906.1"/>
    </source>
</evidence>
<dbReference type="PANTHER" id="PTHR12304">
    <property type="entry name" value="INOSINE-URIDINE PREFERRING NUCLEOSIDE HYDROLASE"/>
    <property type="match status" value="1"/>
</dbReference>
<proteinExistence type="inferred from homology"/>
<dbReference type="InterPro" id="IPR036452">
    <property type="entry name" value="Ribo_hydro-like"/>
</dbReference>
<evidence type="ECO:0000256" key="2">
    <source>
        <dbReference type="ARBA" id="ARBA00022801"/>
    </source>
</evidence>
<dbReference type="Pfam" id="PF01156">
    <property type="entry name" value="IU_nuc_hydro"/>
    <property type="match status" value="1"/>
</dbReference>
<evidence type="ECO:0000256" key="3">
    <source>
        <dbReference type="ARBA" id="ARBA00023295"/>
    </source>
</evidence>
<evidence type="ECO:0000256" key="1">
    <source>
        <dbReference type="ARBA" id="ARBA00009176"/>
    </source>
</evidence>
<dbReference type="EMBL" id="CABFNO020001406">
    <property type="protein sequence ID" value="CAG9986906.1"/>
    <property type="molecule type" value="Genomic_DNA"/>
</dbReference>
<evidence type="ECO:0000259" key="4">
    <source>
        <dbReference type="Pfam" id="PF01156"/>
    </source>
</evidence>
<dbReference type="OrthoDB" id="432381at2759"/>
<protein>
    <recommendedName>
        <fullName evidence="4">Inosine/uridine-preferring nucleoside hydrolase domain-containing protein</fullName>
    </recommendedName>
</protein>
<dbReference type="SUPFAM" id="SSF53590">
    <property type="entry name" value="Nucleoside hydrolase"/>
    <property type="match status" value="1"/>
</dbReference>
<gene>
    <name evidence="5" type="ORF">CBYS24578_00017824</name>
</gene>
<dbReference type="GO" id="GO:0008477">
    <property type="term" value="F:purine nucleosidase activity"/>
    <property type="evidence" value="ECO:0007669"/>
    <property type="project" value="TreeGrafter"/>
</dbReference>
<organism evidence="5 6">
    <name type="scientific">Clonostachys byssicola</name>
    <dbReference type="NCBI Taxonomy" id="160290"/>
    <lineage>
        <taxon>Eukaryota</taxon>
        <taxon>Fungi</taxon>
        <taxon>Dikarya</taxon>
        <taxon>Ascomycota</taxon>
        <taxon>Pezizomycotina</taxon>
        <taxon>Sordariomycetes</taxon>
        <taxon>Hypocreomycetidae</taxon>
        <taxon>Hypocreales</taxon>
        <taxon>Bionectriaceae</taxon>
        <taxon>Clonostachys</taxon>
    </lineage>
</organism>
<comment type="similarity">
    <text evidence="1">Belongs to the IUNH family.</text>
</comment>
<dbReference type="PANTHER" id="PTHR12304:SF56">
    <property type="entry name" value="HYDROLASE, PUTATIVE (AFU_ORTHOLOGUE AFUA_1G11790)-RELATED"/>
    <property type="match status" value="1"/>
</dbReference>
<comment type="caution">
    <text evidence="5">The sequence shown here is derived from an EMBL/GenBank/DDBJ whole genome shotgun (WGS) entry which is preliminary data.</text>
</comment>
<keyword evidence="6" id="KW-1185">Reference proteome</keyword>
<dbReference type="GO" id="GO:0005829">
    <property type="term" value="C:cytosol"/>
    <property type="evidence" value="ECO:0007669"/>
    <property type="project" value="TreeGrafter"/>
</dbReference>
<reference evidence="5" key="1">
    <citation type="submission" date="2021-10" db="EMBL/GenBank/DDBJ databases">
        <authorList>
            <person name="Piombo E."/>
        </authorList>
    </citation>
    <scope>NUCLEOTIDE SEQUENCE</scope>
</reference>
<dbReference type="Proteomes" id="UP000754883">
    <property type="component" value="Unassembled WGS sequence"/>
</dbReference>
<dbReference type="GO" id="GO:0006152">
    <property type="term" value="P:purine nucleoside catabolic process"/>
    <property type="evidence" value="ECO:0007669"/>
    <property type="project" value="TreeGrafter"/>
</dbReference>